<evidence type="ECO:0000256" key="6">
    <source>
        <dbReference type="ARBA" id="ARBA00023242"/>
    </source>
</evidence>
<evidence type="ECO:0000313" key="9">
    <source>
        <dbReference type="EMBL" id="RNF08181.1"/>
    </source>
</evidence>
<evidence type="ECO:0000256" key="2">
    <source>
        <dbReference type="ARBA" id="ARBA00006357"/>
    </source>
</evidence>
<evidence type="ECO:0000256" key="5">
    <source>
        <dbReference type="ARBA" id="ARBA00022839"/>
    </source>
</evidence>
<dbReference type="EMBL" id="MKGL01000071">
    <property type="protein sequence ID" value="RNF08181.1"/>
    <property type="molecule type" value="Genomic_DNA"/>
</dbReference>
<feature type="compositionally biased region" description="Basic and acidic residues" evidence="7">
    <location>
        <begin position="619"/>
        <end position="631"/>
    </location>
</feature>
<dbReference type="OMA" id="HPAGLPY"/>
<dbReference type="InterPro" id="IPR047021">
    <property type="entry name" value="REXO1/3/4-like"/>
</dbReference>
<sequence>MPARRPKRQRTPSATSSPVLAHALEARGRRIASTPSGSMPHTTEVLLPPSTSEHCAHVSAPHATDEDVIRDLCADERDTRSRHGDGSSAAAAATDNVPILTAALVESLYAVEIYFQLEKQRHRGEILFPRDVGDLLLWSVPVAVPLIEGPRAFFIKNKSRLRDVVVIYVNGWTHDEMIVADASHPAVDAGSNEAEAQQEQRRAERVGRAMLAPIRAQQCWARKGCGVQFAPILLPDARSSLEREVFWRNDAPKAPHDGQHRNGPAAHNANAETRGSEKGEASGDCCTAGVNGFPASFNSVETASLSLKPHGVGKLFNRALEIHGSKTPPDTADIPDNGAFPSSLAAVSSPVLSSLAALQQTEDGRPSLWGDRATLLQYSLSLERDRAELESLAFVVNFPPDRAEAAEWTSFEAPVLSKDEAEVEVRAPRVFAMDCEMVLVANNVSALARITLLDVRAGAVVLDTLVKPAMPVVDYITRYSGVDEAMLDGVTTTLQDCQRELKRHIDRETFVVGHSLENDFKACKMLPNCHLLDTAHLFPHPAGLPYKNSLRYLAMRYLRKRIQQGSHDSAEDASASAELVHLKLQHGPGFGVRARVSVLQLMERAAAPPVKAAATASEVDDREREKRDEAHGGTSASLEIGLNLFDDACILRELIPSGADARSGSRLHAVPVRHDRDAVRKAVRCLQQRERGREHTTDAAPPSYTLTWVQLTETVEPQQQQGVAEGEGQLWEERQLERVDEVNRRVMQIVRAAPHNSLIVVLAGGTSTAAAGASAGRTRGVCFAFVKDDASPGPPAAWLDAGTEPIVCPAPATTAGGGWADHGRTLETPPACRQQ</sequence>
<dbReference type="VEuPathDB" id="TriTrypDB:TRSC58_07085"/>
<dbReference type="InterPro" id="IPR013520">
    <property type="entry name" value="Ribonucl_H"/>
</dbReference>
<dbReference type="InterPro" id="IPR012337">
    <property type="entry name" value="RNaseH-like_sf"/>
</dbReference>
<evidence type="ECO:0000256" key="1">
    <source>
        <dbReference type="ARBA" id="ARBA00004123"/>
    </source>
</evidence>
<dbReference type="RefSeq" id="XP_029240249.1">
    <property type="nucleotide sequence ID" value="XM_029380017.1"/>
</dbReference>
<dbReference type="GO" id="GO:0003676">
    <property type="term" value="F:nucleic acid binding"/>
    <property type="evidence" value="ECO:0007669"/>
    <property type="project" value="InterPro"/>
</dbReference>
<gene>
    <name evidence="9" type="ORF">TraAM80_03035</name>
</gene>
<keyword evidence="10" id="KW-1185">Reference proteome</keyword>
<dbReference type="CDD" id="cd06145">
    <property type="entry name" value="REX1_like"/>
    <property type="match status" value="1"/>
</dbReference>
<feature type="domain" description="Exonuclease" evidence="8">
    <location>
        <begin position="429"/>
        <end position="589"/>
    </location>
</feature>
<dbReference type="GO" id="GO:0004527">
    <property type="term" value="F:exonuclease activity"/>
    <property type="evidence" value="ECO:0007669"/>
    <property type="project" value="UniProtKB-KW"/>
</dbReference>
<dbReference type="Pfam" id="PF00929">
    <property type="entry name" value="RNase_T"/>
    <property type="match status" value="1"/>
</dbReference>
<dbReference type="AlphaFoldDB" id="A0A422NRV3"/>
<evidence type="ECO:0000256" key="4">
    <source>
        <dbReference type="ARBA" id="ARBA00022801"/>
    </source>
</evidence>
<dbReference type="Proteomes" id="UP000283634">
    <property type="component" value="Unassembled WGS sequence"/>
</dbReference>
<feature type="compositionally biased region" description="Basic residues" evidence="7">
    <location>
        <begin position="1"/>
        <end position="10"/>
    </location>
</feature>
<dbReference type="GO" id="GO:0010629">
    <property type="term" value="P:negative regulation of gene expression"/>
    <property type="evidence" value="ECO:0007669"/>
    <property type="project" value="UniProtKB-ARBA"/>
</dbReference>
<comment type="similarity">
    <text evidence="2">Belongs to the REXO1/REXO3 family.</text>
</comment>
<evidence type="ECO:0000313" key="10">
    <source>
        <dbReference type="Proteomes" id="UP000283634"/>
    </source>
</evidence>
<dbReference type="InterPro" id="IPR036397">
    <property type="entry name" value="RNaseH_sf"/>
</dbReference>
<name>A0A422NRV3_TRYRA</name>
<keyword evidence="3" id="KW-0540">Nuclease</keyword>
<dbReference type="PANTHER" id="PTHR12801">
    <property type="entry name" value="RNA EXONUCLEASE REXO1 / RECO3 FAMILY MEMBER-RELATED"/>
    <property type="match status" value="1"/>
</dbReference>
<keyword evidence="4" id="KW-0378">Hydrolase</keyword>
<evidence type="ECO:0000259" key="8">
    <source>
        <dbReference type="SMART" id="SM00479"/>
    </source>
</evidence>
<dbReference type="InterPro" id="IPR034922">
    <property type="entry name" value="REX1-like_exo"/>
</dbReference>
<dbReference type="SMART" id="SM00479">
    <property type="entry name" value="EXOIII"/>
    <property type="match status" value="1"/>
</dbReference>
<keyword evidence="6" id="KW-0539">Nucleus</keyword>
<dbReference type="OrthoDB" id="206335at2759"/>
<dbReference type="GO" id="GO:0005634">
    <property type="term" value="C:nucleus"/>
    <property type="evidence" value="ECO:0007669"/>
    <property type="project" value="UniProtKB-SubCell"/>
</dbReference>
<organism evidence="9 10">
    <name type="scientific">Trypanosoma rangeli</name>
    <dbReference type="NCBI Taxonomy" id="5698"/>
    <lineage>
        <taxon>Eukaryota</taxon>
        <taxon>Discoba</taxon>
        <taxon>Euglenozoa</taxon>
        <taxon>Kinetoplastea</taxon>
        <taxon>Metakinetoplastina</taxon>
        <taxon>Trypanosomatida</taxon>
        <taxon>Trypanosomatidae</taxon>
        <taxon>Trypanosoma</taxon>
        <taxon>Herpetosoma</taxon>
    </lineage>
</organism>
<comment type="caution">
    <text evidence="9">The sequence shown here is derived from an EMBL/GenBank/DDBJ whole genome shotgun (WGS) entry which is preliminary data.</text>
</comment>
<keyword evidence="5" id="KW-0269">Exonuclease</keyword>
<accession>A0A422NRV3</accession>
<reference evidence="9 10" key="1">
    <citation type="journal article" date="2018" name="BMC Genomics">
        <title>Genomic comparison of Trypanosoma conorhini and Trypanosoma rangeli to Trypanosoma cruzi strains of high and low virulence.</title>
        <authorList>
            <person name="Bradwell K.R."/>
            <person name="Koparde V.N."/>
            <person name="Matveyev A.V."/>
            <person name="Serrano M.G."/>
            <person name="Alves J.M."/>
            <person name="Parikh H."/>
            <person name="Huang B."/>
            <person name="Lee V."/>
            <person name="Espinosa-Alvarez O."/>
            <person name="Ortiz P.A."/>
            <person name="Costa-Martins A.G."/>
            <person name="Teixeira M.M."/>
            <person name="Buck G.A."/>
        </authorList>
    </citation>
    <scope>NUCLEOTIDE SEQUENCE [LARGE SCALE GENOMIC DNA]</scope>
    <source>
        <strain evidence="9 10">AM80</strain>
    </source>
</reference>
<protein>
    <recommendedName>
        <fullName evidence="8">Exonuclease domain-containing protein</fullName>
    </recommendedName>
</protein>
<comment type="subcellular location">
    <subcellularLocation>
        <location evidence="1">Nucleus</location>
    </subcellularLocation>
</comment>
<dbReference type="FunFam" id="3.30.420.10:FF:000031">
    <property type="entry name" value="RNA exonuclease 1"/>
    <property type="match status" value="1"/>
</dbReference>
<proteinExistence type="inferred from homology"/>
<feature type="compositionally biased region" description="Basic and acidic residues" evidence="7">
    <location>
        <begin position="251"/>
        <end position="260"/>
    </location>
</feature>
<feature type="region of interest" description="Disordered" evidence="7">
    <location>
        <begin position="610"/>
        <end position="633"/>
    </location>
</feature>
<evidence type="ECO:0000256" key="7">
    <source>
        <dbReference type="SAM" id="MobiDB-lite"/>
    </source>
</evidence>
<dbReference type="GeneID" id="40326968"/>
<evidence type="ECO:0000256" key="3">
    <source>
        <dbReference type="ARBA" id="ARBA00022722"/>
    </source>
</evidence>
<dbReference type="SUPFAM" id="SSF53098">
    <property type="entry name" value="Ribonuclease H-like"/>
    <property type="match status" value="1"/>
</dbReference>
<dbReference type="Gene3D" id="3.30.420.10">
    <property type="entry name" value="Ribonuclease H-like superfamily/Ribonuclease H"/>
    <property type="match status" value="1"/>
</dbReference>
<feature type="region of interest" description="Disordered" evidence="7">
    <location>
        <begin position="1"/>
        <end position="20"/>
    </location>
</feature>
<dbReference type="PANTHER" id="PTHR12801:SF115">
    <property type="entry name" value="FI18136P1-RELATED"/>
    <property type="match status" value="1"/>
</dbReference>
<feature type="region of interest" description="Disordered" evidence="7">
    <location>
        <begin position="251"/>
        <end position="283"/>
    </location>
</feature>